<evidence type="ECO:0000256" key="3">
    <source>
        <dbReference type="ARBA" id="ARBA00022741"/>
    </source>
</evidence>
<dbReference type="GO" id="GO:0008841">
    <property type="term" value="F:dihydrofolate synthase activity"/>
    <property type="evidence" value="ECO:0007669"/>
    <property type="project" value="TreeGrafter"/>
</dbReference>
<dbReference type="OrthoDB" id="4961544at2"/>
<keyword evidence="3" id="KW-0547">Nucleotide-binding</keyword>
<proteinExistence type="inferred from homology"/>
<keyword evidence="6" id="KW-1185">Reference proteome</keyword>
<comment type="caution">
    <text evidence="5">The sequence shown here is derived from an EMBL/GenBank/DDBJ whole genome shotgun (WGS) entry which is preliminary data.</text>
</comment>
<evidence type="ECO:0000313" key="6">
    <source>
        <dbReference type="Proteomes" id="UP000237846"/>
    </source>
</evidence>
<dbReference type="GO" id="GO:0005737">
    <property type="term" value="C:cytoplasm"/>
    <property type="evidence" value="ECO:0007669"/>
    <property type="project" value="TreeGrafter"/>
</dbReference>
<dbReference type="PANTHER" id="PTHR11136:SF0">
    <property type="entry name" value="DIHYDROFOLATE SYNTHETASE-RELATED"/>
    <property type="match status" value="1"/>
</dbReference>
<dbReference type="RefSeq" id="WP_106251291.1">
    <property type="nucleotide sequence ID" value="NZ_PVZC01000008.1"/>
</dbReference>
<evidence type="ECO:0000313" key="5">
    <source>
        <dbReference type="EMBL" id="PRX96373.1"/>
    </source>
</evidence>
<evidence type="ECO:0000256" key="4">
    <source>
        <dbReference type="ARBA" id="ARBA00022840"/>
    </source>
</evidence>
<dbReference type="GO" id="GO:0004326">
    <property type="term" value="F:tetrahydrofolylpolyglutamate synthase activity"/>
    <property type="evidence" value="ECO:0007669"/>
    <property type="project" value="InterPro"/>
</dbReference>
<accession>A0A2T0PXX3</accession>
<reference evidence="5 6" key="1">
    <citation type="submission" date="2018-03" db="EMBL/GenBank/DDBJ databases">
        <title>Genomic Encyclopedia of Archaeal and Bacterial Type Strains, Phase II (KMG-II): from individual species to whole genera.</title>
        <authorList>
            <person name="Goeker M."/>
        </authorList>
    </citation>
    <scope>NUCLEOTIDE SEQUENCE [LARGE SCALE GENOMIC DNA]</scope>
    <source>
        <strain evidence="5 6">DSM 45601</strain>
    </source>
</reference>
<gene>
    <name evidence="5" type="ORF">CLV72_108382</name>
</gene>
<dbReference type="InterPro" id="IPR001645">
    <property type="entry name" value="Folylpolyglutamate_synth"/>
</dbReference>
<evidence type="ECO:0000256" key="2">
    <source>
        <dbReference type="ARBA" id="ARBA00022598"/>
    </source>
</evidence>
<keyword evidence="4" id="KW-0067">ATP-binding</keyword>
<organism evidence="5 6">
    <name type="scientific">Allonocardiopsis opalescens</name>
    <dbReference type="NCBI Taxonomy" id="1144618"/>
    <lineage>
        <taxon>Bacteria</taxon>
        <taxon>Bacillati</taxon>
        <taxon>Actinomycetota</taxon>
        <taxon>Actinomycetes</taxon>
        <taxon>Streptosporangiales</taxon>
        <taxon>Allonocardiopsis</taxon>
    </lineage>
</organism>
<dbReference type="InterPro" id="IPR036565">
    <property type="entry name" value="Mur-like_cat_sf"/>
</dbReference>
<keyword evidence="2" id="KW-0436">Ligase</keyword>
<dbReference type="Gene3D" id="3.40.1190.10">
    <property type="entry name" value="Mur-like, catalytic domain"/>
    <property type="match status" value="1"/>
</dbReference>
<sequence>MSADGAFFAEWSRRGPGERRSLDRARALAERLGIDPAGRPVLTVVGSKGKGTAAAYASARLAAAGLRTVTVTSPAYRDNRERIRLDGAAVSAERLAALAARLDAACRGLPPRRRHGGYLSPAGLFTLAGALFAQLEQADVLVAEAGMGGRSDEVSLLPPAVVAIGPVFAEHIGVLGDSTVEIAREKAAVAAPSTRAVLTVPQPPEIARAVRETVAERTGGAVVPAEVGPGSSGLAPELLPAGLAAASAELGTAAAARLPAAEGRPPVREARLRAVLATLRLPGRLSWHRVPGGSTELLADSAIDRRGAASALAAALDRWSSIDHVLLCLPDHKDLDGVAAELAGLPVTFVRLPYRHLRFTRALPPGWRVVDADDLGPESLAALGQRVVALGTVYFVGRMLDLVGAATDPLFRP</sequence>
<dbReference type="EMBL" id="PVZC01000008">
    <property type="protein sequence ID" value="PRX96373.1"/>
    <property type="molecule type" value="Genomic_DNA"/>
</dbReference>
<name>A0A2T0PXX3_9ACTN</name>
<dbReference type="AlphaFoldDB" id="A0A2T0PXX3"/>
<dbReference type="SUPFAM" id="SSF53623">
    <property type="entry name" value="MurD-like peptide ligases, catalytic domain"/>
    <property type="match status" value="1"/>
</dbReference>
<evidence type="ECO:0000256" key="1">
    <source>
        <dbReference type="ARBA" id="ARBA00008276"/>
    </source>
</evidence>
<dbReference type="GO" id="GO:0005524">
    <property type="term" value="F:ATP binding"/>
    <property type="evidence" value="ECO:0007669"/>
    <property type="project" value="UniProtKB-KW"/>
</dbReference>
<protein>
    <submittedName>
        <fullName evidence="5">Dihydrofolate synthase/folylpolyglutamate synthase</fullName>
    </submittedName>
</protein>
<dbReference type="PANTHER" id="PTHR11136">
    <property type="entry name" value="FOLYLPOLYGLUTAMATE SYNTHASE-RELATED"/>
    <property type="match status" value="1"/>
</dbReference>
<dbReference type="Proteomes" id="UP000237846">
    <property type="component" value="Unassembled WGS sequence"/>
</dbReference>
<comment type="similarity">
    <text evidence="1">Belongs to the folylpolyglutamate synthase family.</text>
</comment>